<dbReference type="EMBL" id="GBXM01060832">
    <property type="protein sequence ID" value="JAH47745.1"/>
    <property type="molecule type" value="Transcribed_RNA"/>
</dbReference>
<protein>
    <submittedName>
        <fullName evidence="1">Uncharacterized protein</fullName>
    </submittedName>
</protein>
<accession>A0A0E9T432</accession>
<evidence type="ECO:0000313" key="1">
    <source>
        <dbReference type="EMBL" id="JAH47745.1"/>
    </source>
</evidence>
<name>A0A0E9T432_ANGAN</name>
<organism evidence="1">
    <name type="scientific">Anguilla anguilla</name>
    <name type="common">European freshwater eel</name>
    <name type="synonym">Muraena anguilla</name>
    <dbReference type="NCBI Taxonomy" id="7936"/>
    <lineage>
        <taxon>Eukaryota</taxon>
        <taxon>Metazoa</taxon>
        <taxon>Chordata</taxon>
        <taxon>Craniata</taxon>
        <taxon>Vertebrata</taxon>
        <taxon>Euteleostomi</taxon>
        <taxon>Actinopterygii</taxon>
        <taxon>Neopterygii</taxon>
        <taxon>Teleostei</taxon>
        <taxon>Anguilliformes</taxon>
        <taxon>Anguillidae</taxon>
        <taxon>Anguilla</taxon>
    </lineage>
</organism>
<reference evidence="1" key="2">
    <citation type="journal article" date="2015" name="Fish Shellfish Immunol.">
        <title>Early steps in the European eel (Anguilla anguilla)-Vibrio vulnificus interaction in the gills: Role of the RtxA13 toxin.</title>
        <authorList>
            <person name="Callol A."/>
            <person name="Pajuelo D."/>
            <person name="Ebbesson L."/>
            <person name="Teles M."/>
            <person name="MacKenzie S."/>
            <person name="Amaro C."/>
        </authorList>
    </citation>
    <scope>NUCLEOTIDE SEQUENCE</scope>
</reference>
<proteinExistence type="predicted"/>
<reference evidence="1" key="1">
    <citation type="submission" date="2014-11" db="EMBL/GenBank/DDBJ databases">
        <authorList>
            <person name="Amaro Gonzalez C."/>
        </authorList>
    </citation>
    <scope>NUCLEOTIDE SEQUENCE</scope>
</reference>
<sequence length="21" mass="2741">MRIRTQNLCYIFVVWQYRHTI</sequence>
<dbReference type="AlphaFoldDB" id="A0A0E9T432"/>